<keyword evidence="6" id="KW-1185">Reference proteome</keyword>
<evidence type="ECO:0000259" key="4">
    <source>
        <dbReference type="Pfam" id="PF00808"/>
    </source>
</evidence>
<comment type="subcellular location">
    <subcellularLocation>
        <location evidence="1">Nucleus</location>
    </subcellularLocation>
</comment>
<dbReference type="GO" id="GO:0008622">
    <property type="term" value="C:epsilon DNA polymerase complex"/>
    <property type="evidence" value="ECO:0007669"/>
    <property type="project" value="TreeGrafter"/>
</dbReference>
<feature type="compositionally biased region" description="Acidic residues" evidence="3">
    <location>
        <begin position="111"/>
        <end position="124"/>
    </location>
</feature>
<dbReference type="GO" id="GO:0046982">
    <property type="term" value="F:protein heterodimerization activity"/>
    <property type="evidence" value="ECO:0007669"/>
    <property type="project" value="InterPro"/>
</dbReference>
<accession>A0AAV8UKW1</accession>
<proteinExistence type="predicted"/>
<dbReference type="GO" id="GO:0006272">
    <property type="term" value="P:leading strand elongation"/>
    <property type="evidence" value="ECO:0007669"/>
    <property type="project" value="TreeGrafter"/>
</dbReference>
<organism evidence="5 6">
    <name type="scientific">Rhodosorus marinus</name>
    <dbReference type="NCBI Taxonomy" id="101924"/>
    <lineage>
        <taxon>Eukaryota</taxon>
        <taxon>Rhodophyta</taxon>
        <taxon>Stylonematophyceae</taxon>
        <taxon>Stylonematales</taxon>
        <taxon>Stylonemataceae</taxon>
        <taxon>Rhodosorus</taxon>
    </lineage>
</organism>
<dbReference type="GO" id="GO:0006974">
    <property type="term" value="P:DNA damage response"/>
    <property type="evidence" value="ECO:0007669"/>
    <property type="project" value="TreeGrafter"/>
</dbReference>
<evidence type="ECO:0000256" key="3">
    <source>
        <dbReference type="SAM" id="MobiDB-lite"/>
    </source>
</evidence>
<comment type="caution">
    <text evidence="5">The sequence shown here is derived from an EMBL/GenBank/DDBJ whole genome shotgun (WGS) entry which is preliminary data.</text>
</comment>
<dbReference type="CDD" id="cd22928">
    <property type="entry name" value="HFD_POLE3_DPB4"/>
    <property type="match status" value="1"/>
</dbReference>
<dbReference type="Proteomes" id="UP001157974">
    <property type="component" value="Unassembled WGS sequence"/>
</dbReference>
<dbReference type="Gene3D" id="1.10.20.10">
    <property type="entry name" value="Histone, subunit A"/>
    <property type="match status" value="1"/>
</dbReference>
<evidence type="ECO:0000313" key="5">
    <source>
        <dbReference type="EMBL" id="KAJ8902218.1"/>
    </source>
</evidence>
<protein>
    <recommendedName>
        <fullName evidence="4">Transcription factor CBF/NF-Y/archaeal histone domain-containing protein</fullName>
    </recommendedName>
</protein>
<feature type="compositionally biased region" description="Polar residues" evidence="3">
    <location>
        <begin position="177"/>
        <end position="186"/>
    </location>
</feature>
<evidence type="ECO:0000256" key="2">
    <source>
        <dbReference type="ARBA" id="ARBA00023242"/>
    </source>
</evidence>
<gene>
    <name evidence="5" type="ORF">NDN08_006626</name>
</gene>
<feature type="domain" description="Transcription factor CBF/NF-Y/archaeal histone" evidence="4">
    <location>
        <begin position="6"/>
        <end position="73"/>
    </location>
</feature>
<dbReference type="AlphaFoldDB" id="A0AAV8UKW1"/>
<evidence type="ECO:0000313" key="6">
    <source>
        <dbReference type="Proteomes" id="UP001157974"/>
    </source>
</evidence>
<dbReference type="EMBL" id="JAMWBK010000009">
    <property type="protein sequence ID" value="KAJ8902218.1"/>
    <property type="molecule type" value="Genomic_DNA"/>
</dbReference>
<dbReference type="InterPro" id="IPR051377">
    <property type="entry name" value="DNA_Pol-Epsilon_Subunit"/>
</dbReference>
<sequence length="199" mass="21710">MEAELRLPAAVIRRVINERLEKHGLNPKVQSAGQKAVMLAATVFLNYISGMANEVAKDHKRVVVNTTDVVTALKETDFDDIAELLEADVIPQLAVAAKQKKGKGGATESSREDEEEQETEETEAMDVVGETEICEPRSRGNADEQQDRTAMVLDGKEAFEESSAMHSVVAPDPLPTNPKTKPTSNHAPGEFDEIVPVFD</sequence>
<evidence type="ECO:0000256" key="1">
    <source>
        <dbReference type="ARBA" id="ARBA00004123"/>
    </source>
</evidence>
<dbReference type="GO" id="GO:0031507">
    <property type="term" value="P:heterochromatin formation"/>
    <property type="evidence" value="ECO:0007669"/>
    <property type="project" value="TreeGrafter"/>
</dbReference>
<dbReference type="InterPro" id="IPR009072">
    <property type="entry name" value="Histone-fold"/>
</dbReference>
<feature type="compositionally biased region" description="Basic and acidic residues" evidence="3">
    <location>
        <begin position="134"/>
        <end position="147"/>
    </location>
</feature>
<dbReference type="PANTHER" id="PTHR46172">
    <property type="entry name" value="DNA POLYMERASE EPSILON SUBUNIT 3"/>
    <property type="match status" value="1"/>
</dbReference>
<dbReference type="SUPFAM" id="SSF47113">
    <property type="entry name" value="Histone-fold"/>
    <property type="match status" value="1"/>
</dbReference>
<keyword evidence="2" id="KW-0539">Nucleus</keyword>
<name>A0AAV8UKW1_9RHOD</name>
<dbReference type="GO" id="GO:0008623">
    <property type="term" value="C:CHRAC"/>
    <property type="evidence" value="ECO:0007669"/>
    <property type="project" value="TreeGrafter"/>
</dbReference>
<dbReference type="Pfam" id="PF00808">
    <property type="entry name" value="CBFD_NFYB_HMF"/>
    <property type="match status" value="1"/>
</dbReference>
<feature type="region of interest" description="Disordered" evidence="3">
    <location>
        <begin position="99"/>
        <end position="199"/>
    </location>
</feature>
<dbReference type="InterPro" id="IPR003958">
    <property type="entry name" value="CBFA_NFYB_domain"/>
</dbReference>
<dbReference type="PANTHER" id="PTHR46172:SF1">
    <property type="entry name" value="DNA POLYMERASE EPSILON SUBUNIT 3"/>
    <property type="match status" value="1"/>
</dbReference>
<reference evidence="5 6" key="1">
    <citation type="journal article" date="2023" name="Nat. Commun.">
        <title>Origin of minicircular mitochondrial genomes in red algae.</title>
        <authorList>
            <person name="Lee Y."/>
            <person name="Cho C.H."/>
            <person name="Lee Y.M."/>
            <person name="Park S.I."/>
            <person name="Yang J.H."/>
            <person name="West J.A."/>
            <person name="Bhattacharya D."/>
            <person name="Yoon H.S."/>
        </authorList>
    </citation>
    <scope>NUCLEOTIDE SEQUENCE [LARGE SCALE GENOMIC DNA]</scope>
    <source>
        <strain evidence="5 6">CCMP1338</strain>
        <tissue evidence="5">Whole cell</tissue>
    </source>
</reference>
<dbReference type="GO" id="GO:0031490">
    <property type="term" value="F:chromatin DNA binding"/>
    <property type="evidence" value="ECO:0007669"/>
    <property type="project" value="TreeGrafter"/>
</dbReference>